<sequence>MKTTSCAHAEECPFSRLVVCVEKLHRRWRWCCRHVRQRFNPINVQACASFRFTSVVRGAVWKKRIVE</sequence>
<organism evidence="1 2">
    <name type="scientific">Trichinella spiralis</name>
    <name type="common">Trichina worm</name>
    <dbReference type="NCBI Taxonomy" id="6334"/>
    <lineage>
        <taxon>Eukaryota</taxon>
        <taxon>Metazoa</taxon>
        <taxon>Ecdysozoa</taxon>
        <taxon>Nematoda</taxon>
        <taxon>Enoplea</taxon>
        <taxon>Dorylaimia</taxon>
        <taxon>Trichinellida</taxon>
        <taxon>Trichinellidae</taxon>
        <taxon>Trichinella</taxon>
    </lineage>
</organism>
<gene>
    <name evidence="1" type="ORF">T01_10475</name>
</gene>
<comment type="caution">
    <text evidence="1">The sequence shown here is derived from an EMBL/GenBank/DDBJ whole genome shotgun (WGS) entry which is preliminary data.</text>
</comment>
<reference evidence="1 2" key="1">
    <citation type="submission" date="2015-01" db="EMBL/GenBank/DDBJ databases">
        <title>Evolution of Trichinella species and genotypes.</title>
        <authorList>
            <person name="Korhonen P.K."/>
            <person name="Edoardo P."/>
            <person name="Giuseppe L.R."/>
            <person name="Gasser R.B."/>
        </authorList>
    </citation>
    <scope>NUCLEOTIDE SEQUENCE [LARGE SCALE GENOMIC DNA]</scope>
    <source>
        <strain evidence="1">ISS3</strain>
    </source>
</reference>
<dbReference type="EMBL" id="JYDH01000047">
    <property type="protein sequence ID" value="KRY36053.1"/>
    <property type="molecule type" value="Genomic_DNA"/>
</dbReference>
<evidence type="ECO:0000313" key="1">
    <source>
        <dbReference type="EMBL" id="KRY36053.1"/>
    </source>
</evidence>
<dbReference type="AlphaFoldDB" id="A0A0V1BG43"/>
<proteinExistence type="predicted"/>
<protein>
    <submittedName>
        <fullName evidence="1">Uncharacterized protein</fullName>
    </submittedName>
</protein>
<keyword evidence="2" id="KW-1185">Reference proteome</keyword>
<dbReference type="InParanoid" id="A0A0V1BG43"/>
<accession>A0A0V1BG43</accession>
<dbReference type="Proteomes" id="UP000054776">
    <property type="component" value="Unassembled WGS sequence"/>
</dbReference>
<evidence type="ECO:0000313" key="2">
    <source>
        <dbReference type="Proteomes" id="UP000054776"/>
    </source>
</evidence>
<name>A0A0V1BG43_TRISP</name>